<reference evidence="1 2" key="1">
    <citation type="submission" date="2019-07" db="EMBL/GenBank/DDBJ databases">
        <authorList>
            <person name="Cremers G."/>
        </authorList>
    </citation>
    <scope>NUCLEOTIDE SEQUENCE [LARGE SCALE GENOMIC DNA]</scope>
</reference>
<dbReference type="EMBL" id="CABIKM010000015">
    <property type="protein sequence ID" value="VUZ84627.1"/>
    <property type="molecule type" value="Genomic_DNA"/>
</dbReference>
<sequence>MNNSNAHVARSYRTMNPRRFYNKKAHPSPDYFGEALRILDNDMTLEPQREHLAALWGLVVGLTRKLTQAVVECQDDRSATVSTHCRVSQIKIIIE</sequence>
<proteinExistence type="predicted"/>
<protein>
    <submittedName>
        <fullName evidence="1">Uncharacterized protein</fullName>
    </submittedName>
</protein>
<keyword evidence="2" id="KW-1185">Reference proteome</keyword>
<organism evidence="1 2">
    <name type="scientific">Candidatus Methylomirabilis lanthanidiphila</name>
    <dbReference type="NCBI Taxonomy" id="2211376"/>
    <lineage>
        <taxon>Bacteria</taxon>
        <taxon>Candidatus Methylomirabilota</taxon>
        <taxon>Candidatus Methylomirabilia</taxon>
        <taxon>Candidatus Methylomirabilales</taxon>
        <taxon>Candidatus Methylomirabilaceae</taxon>
        <taxon>Candidatus Methylomirabilis</taxon>
    </lineage>
</organism>
<gene>
    <name evidence="1" type="ORF">MELA_01000</name>
</gene>
<accession>A0A564ZIA1</accession>
<name>A0A564ZIA1_9BACT</name>
<dbReference type="Proteomes" id="UP000334340">
    <property type="component" value="Unassembled WGS sequence"/>
</dbReference>
<dbReference type="AlphaFoldDB" id="A0A564ZIA1"/>
<evidence type="ECO:0000313" key="2">
    <source>
        <dbReference type="Proteomes" id="UP000334340"/>
    </source>
</evidence>
<evidence type="ECO:0000313" key="1">
    <source>
        <dbReference type="EMBL" id="VUZ84627.1"/>
    </source>
</evidence>